<dbReference type="SUPFAM" id="SSF75625">
    <property type="entry name" value="YebC-like"/>
    <property type="match status" value="1"/>
</dbReference>
<dbReference type="Gene3D" id="3.30.70.980">
    <property type="match status" value="2"/>
</dbReference>
<dbReference type="NCBIfam" id="TIGR01033">
    <property type="entry name" value="YebC/PmpR family DNA-binding transcriptional regulator"/>
    <property type="match status" value="1"/>
</dbReference>
<comment type="caution">
    <text evidence="9">The sequence shown here is derived from an EMBL/GenBank/DDBJ whole genome shotgun (WGS) entry which is preliminary data.</text>
</comment>
<evidence type="ECO:0000256" key="2">
    <source>
        <dbReference type="ARBA" id="ARBA00022490"/>
    </source>
</evidence>
<dbReference type="Pfam" id="PF01709">
    <property type="entry name" value="Transcrip_reg"/>
    <property type="match status" value="1"/>
</dbReference>
<dbReference type="InterPro" id="IPR049083">
    <property type="entry name" value="TACO1_YebC_N"/>
</dbReference>
<dbReference type="InterPro" id="IPR029072">
    <property type="entry name" value="YebC-like"/>
</dbReference>
<dbReference type="GO" id="GO:0003677">
    <property type="term" value="F:DNA binding"/>
    <property type="evidence" value="ECO:0007669"/>
    <property type="project" value="UniProtKB-UniRule"/>
</dbReference>
<evidence type="ECO:0000259" key="8">
    <source>
        <dbReference type="Pfam" id="PF20772"/>
    </source>
</evidence>
<dbReference type="NCBIfam" id="NF001030">
    <property type="entry name" value="PRK00110.1"/>
    <property type="match status" value="1"/>
</dbReference>
<organism evidence="9 10">
    <name type="scientific">Candidatus Protochlamydia amoebophila</name>
    <dbReference type="NCBI Taxonomy" id="362787"/>
    <lineage>
        <taxon>Bacteria</taxon>
        <taxon>Pseudomonadati</taxon>
        <taxon>Chlamydiota</taxon>
        <taxon>Chlamydiia</taxon>
        <taxon>Parachlamydiales</taxon>
        <taxon>Parachlamydiaceae</taxon>
        <taxon>Candidatus Protochlamydia</taxon>
    </lineage>
</organism>
<keyword evidence="3 6" id="KW-0805">Transcription regulation</keyword>
<dbReference type="AlphaFoldDB" id="A0A0C1H8R3"/>
<dbReference type="Proteomes" id="UP000031465">
    <property type="component" value="Unassembled WGS sequence"/>
</dbReference>
<dbReference type="InterPro" id="IPR048300">
    <property type="entry name" value="TACO1_YebC-like_2nd/3rd_dom"/>
</dbReference>
<dbReference type="InterPro" id="IPR017856">
    <property type="entry name" value="Integrase-like_N"/>
</dbReference>
<keyword evidence="2 6" id="KW-0963">Cytoplasm</keyword>
<keyword evidence="4 6" id="KW-0238">DNA-binding</keyword>
<dbReference type="RefSeq" id="WP_039359666.1">
    <property type="nucleotide sequence ID" value="NZ_JSAN01000101.1"/>
</dbReference>
<dbReference type="PANTHER" id="PTHR12532">
    <property type="entry name" value="TRANSLATIONAL ACTIVATOR OF CYTOCHROME C OXIDASE 1"/>
    <property type="match status" value="1"/>
</dbReference>
<dbReference type="GO" id="GO:0005829">
    <property type="term" value="C:cytosol"/>
    <property type="evidence" value="ECO:0007669"/>
    <property type="project" value="TreeGrafter"/>
</dbReference>
<dbReference type="PANTHER" id="PTHR12532:SF6">
    <property type="entry name" value="TRANSCRIPTIONAL REGULATORY PROTEIN YEBC-RELATED"/>
    <property type="match status" value="1"/>
</dbReference>
<dbReference type="Pfam" id="PF20772">
    <property type="entry name" value="TACO1_YebC_N"/>
    <property type="match status" value="1"/>
</dbReference>
<evidence type="ECO:0000256" key="3">
    <source>
        <dbReference type="ARBA" id="ARBA00023015"/>
    </source>
</evidence>
<reference evidence="9 10" key="1">
    <citation type="journal article" date="2014" name="Mol. Biol. Evol.">
        <title>Massive expansion of Ubiquitination-related gene families within the Chlamydiae.</title>
        <authorList>
            <person name="Domman D."/>
            <person name="Collingro A."/>
            <person name="Lagkouvardos I."/>
            <person name="Gehre L."/>
            <person name="Weinmaier T."/>
            <person name="Rattei T."/>
            <person name="Subtil A."/>
            <person name="Horn M."/>
        </authorList>
    </citation>
    <scope>NUCLEOTIDE SEQUENCE [LARGE SCALE GENOMIC DNA]</scope>
    <source>
        <strain evidence="9 10">EI2</strain>
    </source>
</reference>
<dbReference type="HAMAP" id="MF_00693">
    <property type="entry name" value="Transcrip_reg_TACO1"/>
    <property type="match status" value="1"/>
</dbReference>
<protein>
    <recommendedName>
        <fullName evidence="6">Probable transcriptional regulatory protein DB44_EC00440</fullName>
    </recommendedName>
</protein>
<gene>
    <name evidence="9" type="ORF">DB44_EC00440</name>
</gene>
<dbReference type="EMBL" id="JSAN01000101">
    <property type="protein sequence ID" value="KIC71268.1"/>
    <property type="molecule type" value="Genomic_DNA"/>
</dbReference>
<comment type="subcellular location">
    <subcellularLocation>
        <location evidence="6">Cytoplasm</location>
    </subcellularLocation>
</comment>
<evidence type="ECO:0000313" key="9">
    <source>
        <dbReference type="EMBL" id="KIC71268.1"/>
    </source>
</evidence>
<feature type="domain" description="TACO1/YebC-like N-terminal" evidence="8">
    <location>
        <begin position="5"/>
        <end position="75"/>
    </location>
</feature>
<dbReference type="InterPro" id="IPR026564">
    <property type="entry name" value="Transcrip_reg_TACO1-like_dom3"/>
</dbReference>
<dbReference type="FunFam" id="1.10.10.200:FF:000002">
    <property type="entry name" value="Probable transcriptional regulatory protein CLM62_37755"/>
    <property type="match status" value="1"/>
</dbReference>
<accession>A0A0C1H8R3</accession>
<sequence length="245" mass="27351">MAGHSKWANIKHRKGKADAKKGKIFSRIAKEIISAVKLGGADQKNNPRLRLALQKARDANMPNENIDRNIKKASSADQEDYHEMTYELYGHGGVGIVVDVMTDNKNRISSDMRIATNKRGGTVATPGAVTFNFDRKGILQISKKNAIEEELFLAATEAGAEDFEVDNDVFIITTDPSHLYSVKDAINHLGFACEEAELEMIPRTYVECSVETAKDNLALIEWLEELEDVDAVYHNMKIPEELENE</sequence>
<dbReference type="PATRIC" id="fig|362787.3.peg.1610"/>
<evidence type="ECO:0000256" key="5">
    <source>
        <dbReference type="ARBA" id="ARBA00023163"/>
    </source>
</evidence>
<proteinExistence type="inferred from homology"/>
<dbReference type="NCBIfam" id="NF009044">
    <property type="entry name" value="PRK12378.1"/>
    <property type="match status" value="1"/>
</dbReference>
<feature type="domain" description="TACO1/YebC-like second and third" evidence="7">
    <location>
        <begin position="81"/>
        <end position="236"/>
    </location>
</feature>
<evidence type="ECO:0000256" key="1">
    <source>
        <dbReference type="ARBA" id="ARBA00008724"/>
    </source>
</evidence>
<name>A0A0C1H8R3_9BACT</name>
<evidence type="ECO:0000256" key="6">
    <source>
        <dbReference type="HAMAP-Rule" id="MF_00693"/>
    </source>
</evidence>
<dbReference type="GO" id="GO:0006355">
    <property type="term" value="P:regulation of DNA-templated transcription"/>
    <property type="evidence" value="ECO:0007669"/>
    <property type="project" value="UniProtKB-UniRule"/>
</dbReference>
<comment type="similarity">
    <text evidence="1 6">Belongs to the TACO1 family.</text>
</comment>
<dbReference type="Gene3D" id="1.10.10.200">
    <property type="match status" value="1"/>
</dbReference>
<evidence type="ECO:0000256" key="4">
    <source>
        <dbReference type="ARBA" id="ARBA00023125"/>
    </source>
</evidence>
<evidence type="ECO:0000313" key="10">
    <source>
        <dbReference type="Proteomes" id="UP000031465"/>
    </source>
</evidence>
<evidence type="ECO:0000259" key="7">
    <source>
        <dbReference type="Pfam" id="PF01709"/>
    </source>
</evidence>
<keyword evidence="5 6" id="KW-0804">Transcription</keyword>
<dbReference type="InterPro" id="IPR002876">
    <property type="entry name" value="Transcrip_reg_TACO1-like"/>
</dbReference>